<accession>A0A218MKA6</accession>
<dbReference type="EMBL" id="KY052794">
    <property type="protein sequence ID" value="ASE99716.1"/>
    <property type="molecule type" value="Genomic_DNA"/>
</dbReference>
<proteinExistence type="predicted"/>
<organism evidence="2">
    <name type="scientific">uncultured virus</name>
    <dbReference type="NCBI Taxonomy" id="340016"/>
    <lineage>
        <taxon>Viruses</taxon>
        <taxon>environmental samples</taxon>
    </lineage>
</organism>
<protein>
    <recommendedName>
        <fullName evidence="1">TNase-like domain-containing protein</fullName>
    </recommendedName>
</protein>
<dbReference type="InterPro" id="IPR035437">
    <property type="entry name" value="SNase_OB-fold_sf"/>
</dbReference>
<dbReference type="SUPFAM" id="SSF50199">
    <property type="entry name" value="Staphylococcal nuclease"/>
    <property type="match status" value="1"/>
</dbReference>
<reference evidence="2" key="2">
    <citation type="journal article" date="2017" name="Nat. Commun.">
        <title>Single-virus genomics reveals hidden cosmopolitan and abundant viruses.</title>
        <authorList>
            <person name="Martinez-Hernandez F."/>
            <person name="Fornas O."/>
            <person name="Lluesma Gomez M."/>
            <person name="Bolduc B."/>
            <person name="de la Cruz Pena M.J."/>
            <person name="Martinez J.M."/>
            <person name="Anton J."/>
            <person name="Gasol J.M."/>
            <person name="Rosselli R."/>
            <person name="Rodriguez-Valera F."/>
            <person name="Sullivan M.B."/>
            <person name="Acinas S.G."/>
            <person name="Martinez-Garcia M."/>
        </authorList>
    </citation>
    <scope>NUCLEOTIDE SEQUENCE</scope>
</reference>
<dbReference type="Pfam" id="PF00565">
    <property type="entry name" value="SNase"/>
    <property type="match status" value="1"/>
</dbReference>
<dbReference type="Gene3D" id="2.40.50.90">
    <property type="match status" value="1"/>
</dbReference>
<dbReference type="InterPro" id="IPR016071">
    <property type="entry name" value="Staphylococal_nuclease_OB-fold"/>
</dbReference>
<name>A0A218MKA6_9VIRU</name>
<dbReference type="PROSITE" id="PS50830">
    <property type="entry name" value="TNASE_3"/>
    <property type="match status" value="1"/>
</dbReference>
<evidence type="ECO:0000259" key="1">
    <source>
        <dbReference type="PROSITE" id="PS50830"/>
    </source>
</evidence>
<sequence>MYEYKCKIVRVVDGDTIDVDIDLGFGIWIHKERIRLFGIDTPESRTRDAEEKKAGLYAKSVVQSFLPIGSMQILKTVSDKTGKFGRILGDFYIYDGEEDRQVLLSEYMIKHYVGVEYDGKSKEEIYALHIRNRNYLIAEGLIEAYNG</sequence>
<feature type="domain" description="TNase-like" evidence="1">
    <location>
        <begin position="2"/>
        <end position="139"/>
    </location>
</feature>
<reference evidence="2" key="1">
    <citation type="submission" date="2016-10" db="EMBL/GenBank/DDBJ databases">
        <authorList>
            <person name="Varghese N."/>
        </authorList>
    </citation>
    <scope>NUCLEOTIDE SEQUENCE</scope>
</reference>
<evidence type="ECO:0000313" key="2">
    <source>
        <dbReference type="EMBL" id="ASE99716.1"/>
    </source>
</evidence>
<dbReference type="SMART" id="SM00318">
    <property type="entry name" value="SNc"/>
    <property type="match status" value="1"/>
</dbReference>